<dbReference type="EMBL" id="BONZ01000089">
    <property type="protein sequence ID" value="GIH20151.1"/>
    <property type="molecule type" value="Genomic_DNA"/>
</dbReference>
<gene>
    <name evidence="2" type="ORF">Raf01_83230</name>
</gene>
<dbReference type="AlphaFoldDB" id="A0A8J3R504"/>
<accession>A0A8J3R504</accession>
<feature type="compositionally biased region" description="Basic and acidic residues" evidence="1">
    <location>
        <begin position="40"/>
        <end position="51"/>
    </location>
</feature>
<evidence type="ECO:0000256" key="1">
    <source>
        <dbReference type="SAM" id="MobiDB-lite"/>
    </source>
</evidence>
<evidence type="ECO:0000313" key="3">
    <source>
        <dbReference type="Proteomes" id="UP000642748"/>
    </source>
</evidence>
<keyword evidence="3" id="KW-1185">Reference proteome</keyword>
<name>A0A8J3R504_9ACTN</name>
<evidence type="ECO:0000313" key="2">
    <source>
        <dbReference type="EMBL" id="GIH20151.1"/>
    </source>
</evidence>
<reference evidence="2" key="1">
    <citation type="submission" date="2021-01" db="EMBL/GenBank/DDBJ databases">
        <title>Whole genome shotgun sequence of Rugosimonospora africana NBRC 104875.</title>
        <authorList>
            <person name="Komaki H."/>
            <person name="Tamura T."/>
        </authorList>
    </citation>
    <scope>NUCLEOTIDE SEQUENCE</scope>
    <source>
        <strain evidence="2">NBRC 104875</strain>
    </source>
</reference>
<organism evidence="2 3">
    <name type="scientific">Rugosimonospora africana</name>
    <dbReference type="NCBI Taxonomy" id="556532"/>
    <lineage>
        <taxon>Bacteria</taxon>
        <taxon>Bacillati</taxon>
        <taxon>Actinomycetota</taxon>
        <taxon>Actinomycetes</taxon>
        <taxon>Micromonosporales</taxon>
        <taxon>Micromonosporaceae</taxon>
        <taxon>Rugosimonospora</taxon>
    </lineage>
</organism>
<proteinExistence type="predicted"/>
<protein>
    <submittedName>
        <fullName evidence="2">Uncharacterized protein</fullName>
    </submittedName>
</protein>
<comment type="caution">
    <text evidence="2">The sequence shown here is derived from an EMBL/GenBank/DDBJ whole genome shotgun (WGS) entry which is preliminary data.</text>
</comment>
<dbReference type="Proteomes" id="UP000642748">
    <property type="component" value="Unassembled WGS sequence"/>
</dbReference>
<sequence length="102" mass="11348">MAAAWASPSGAWLGAHRAQQDGALHGQLARPRVRRHRGRPGREHPARDRHAPPGYPTSDAIPTSYERLTIKCHNYRLCRRAETVAGSVDAKTTRPHEILMLP</sequence>
<feature type="region of interest" description="Disordered" evidence="1">
    <location>
        <begin position="16"/>
        <end position="62"/>
    </location>
</feature>